<sequence length="488" mass="49828">MSHSHGSRPTTPGASPARSSSAVSLDQRPVLDSSDERLMRARLDAAKADAVLAAARADAAEAARLVAEERAELAEAQMMRSTPPRAIALCADASLRRSPASAKTPGDSPLPGFASAPSSRASGAASVTRPVSVLTGSVSAVPARADSPLAREPSTAASLGRADGQQLVPSAQHRAPLVSPVDPPHRAPRQLYTQLALPQPPSPRTAGPAEQPARLLTPPQPYASAGDGARTGSPSGVVLAVRARTPTGSRQWAASGGAGDSGGAFGSGWAFAGSEDEGENDDGGAASHGRQRGRADEHDAASSCARALTPEPPPRPRINRAGALVGVAPPAVYARAEGSLARAPAHAQPTTPAHPGGPVPLPPRERAAAASARARAEACSVELARKLAIAQRAESGLVDAMARGVRAAELRAAASAEREEEARREARARAARAAHGRELLAQAQAVRVRGAFGARAALAEDALRAHRDAQLDARIRAAVRGRQLALAP</sequence>
<gene>
    <name evidence="3" type="ORF">KFE25_011644</name>
</gene>
<feature type="compositionally biased region" description="Gly residues" evidence="2">
    <location>
        <begin position="256"/>
        <end position="266"/>
    </location>
</feature>
<evidence type="ECO:0000313" key="3">
    <source>
        <dbReference type="EMBL" id="KAG8462194.1"/>
    </source>
</evidence>
<feature type="region of interest" description="Disordered" evidence="2">
    <location>
        <begin position="141"/>
        <end position="163"/>
    </location>
</feature>
<reference evidence="3" key="1">
    <citation type="submission" date="2021-05" db="EMBL/GenBank/DDBJ databases">
        <title>The genome of the haptophyte Pavlova lutheri (Diacronema luteri, Pavlovales) - a model for lipid biosynthesis in eukaryotic algae.</title>
        <authorList>
            <person name="Hulatt C.J."/>
            <person name="Posewitz M.C."/>
        </authorList>
    </citation>
    <scope>NUCLEOTIDE SEQUENCE</scope>
    <source>
        <strain evidence="3">NIVA-4/92</strain>
    </source>
</reference>
<comment type="caution">
    <text evidence="3">The sequence shown here is derived from an EMBL/GenBank/DDBJ whole genome shotgun (WGS) entry which is preliminary data.</text>
</comment>
<feature type="region of interest" description="Disordered" evidence="2">
    <location>
        <begin position="339"/>
        <end position="364"/>
    </location>
</feature>
<accession>A0A8J5XD45</accession>
<feature type="region of interest" description="Disordered" evidence="2">
    <location>
        <begin position="246"/>
        <end position="320"/>
    </location>
</feature>
<feature type="compositionally biased region" description="Polar residues" evidence="2">
    <location>
        <begin position="1"/>
        <end position="24"/>
    </location>
</feature>
<feature type="region of interest" description="Disordered" evidence="2">
    <location>
        <begin position="98"/>
        <end position="126"/>
    </location>
</feature>
<keyword evidence="1" id="KW-0175">Coiled coil</keyword>
<dbReference type="AlphaFoldDB" id="A0A8J5XD45"/>
<feature type="region of interest" description="Disordered" evidence="2">
    <location>
        <begin position="196"/>
        <end position="234"/>
    </location>
</feature>
<feature type="region of interest" description="Disordered" evidence="2">
    <location>
        <begin position="1"/>
        <end position="32"/>
    </location>
</feature>
<dbReference type="EMBL" id="JAGTXO010000022">
    <property type="protein sequence ID" value="KAG8462194.1"/>
    <property type="molecule type" value="Genomic_DNA"/>
</dbReference>
<evidence type="ECO:0000313" key="4">
    <source>
        <dbReference type="Proteomes" id="UP000751190"/>
    </source>
</evidence>
<organism evidence="3 4">
    <name type="scientific">Diacronema lutheri</name>
    <name type="common">Unicellular marine alga</name>
    <name type="synonym">Monochrysis lutheri</name>
    <dbReference type="NCBI Taxonomy" id="2081491"/>
    <lineage>
        <taxon>Eukaryota</taxon>
        <taxon>Haptista</taxon>
        <taxon>Haptophyta</taxon>
        <taxon>Pavlovophyceae</taxon>
        <taxon>Pavlovales</taxon>
        <taxon>Pavlovaceae</taxon>
        <taxon>Diacronema</taxon>
    </lineage>
</organism>
<proteinExistence type="predicted"/>
<name>A0A8J5XD45_DIALT</name>
<feature type="compositionally biased region" description="Low complexity" evidence="2">
    <location>
        <begin position="343"/>
        <end position="354"/>
    </location>
</feature>
<feature type="coiled-coil region" evidence="1">
    <location>
        <begin position="52"/>
        <end position="79"/>
    </location>
</feature>
<keyword evidence="4" id="KW-1185">Reference proteome</keyword>
<evidence type="ECO:0000256" key="1">
    <source>
        <dbReference type="SAM" id="Coils"/>
    </source>
</evidence>
<protein>
    <submittedName>
        <fullName evidence="3">Uncharacterized protein</fullName>
    </submittedName>
</protein>
<evidence type="ECO:0000256" key="2">
    <source>
        <dbReference type="SAM" id="MobiDB-lite"/>
    </source>
</evidence>
<dbReference type="Proteomes" id="UP000751190">
    <property type="component" value="Unassembled WGS sequence"/>
</dbReference>
<feature type="compositionally biased region" description="Low complexity" evidence="2">
    <location>
        <begin position="114"/>
        <end position="126"/>
    </location>
</feature>